<name>C4V1D6_9FIRM</name>
<dbReference type="AlphaFoldDB" id="C4V1D6"/>
<gene>
    <name evidence="1" type="ORF">HMPREF0908_0330</name>
</gene>
<keyword evidence="2" id="KW-1185">Reference proteome</keyword>
<dbReference type="Proteomes" id="UP000005309">
    <property type="component" value="Unassembled WGS sequence"/>
</dbReference>
<dbReference type="PANTHER" id="PTHR34071:SF2">
    <property type="entry name" value="FLAVIN-NUCLEOTIDE-BINDING PROTEIN"/>
    <property type="match status" value="1"/>
</dbReference>
<accession>C4V1D6</accession>
<dbReference type="Gene3D" id="2.30.110.10">
    <property type="entry name" value="Electron Transport, Fmn-binding Protein, Chain A"/>
    <property type="match status" value="1"/>
</dbReference>
<proteinExistence type="predicted"/>
<dbReference type="SUPFAM" id="SSF50475">
    <property type="entry name" value="FMN-binding split barrel"/>
    <property type="match status" value="1"/>
</dbReference>
<dbReference type="Pfam" id="PF12900">
    <property type="entry name" value="Pyridox_ox_2"/>
    <property type="match status" value="1"/>
</dbReference>
<dbReference type="EMBL" id="ACLA01000005">
    <property type="protein sequence ID" value="EEQ49262.1"/>
    <property type="molecule type" value="Genomic_DNA"/>
</dbReference>
<dbReference type="HOGENOM" id="CLU_067890_2_1_9"/>
<comment type="caution">
    <text evidence="1">The sequence shown here is derived from an EMBL/GenBank/DDBJ whole genome shotgun (WGS) entry which is preliminary data.</text>
</comment>
<organism evidence="1 2">
    <name type="scientific">Selenomonas flueggei ATCC 43531</name>
    <dbReference type="NCBI Taxonomy" id="638302"/>
    <lineage>
        <taxon>Bacteria</taxon>
        <taxon>Bacillati</taxon>
        <taxon>Bacillota</taxon>
        <taxon>Negativicutes</taxon>
        <taxon>Selenomonadales</taxon>
        <taxon>Selenomonadaceae</taxon>
        <taxon>Selenomonas</taxon>
    </lineage>
</organism>
<dbReference type="PANTHER" id="PTHR34071">
    <property type="entry name" value="5-NITROIMIDAZOLE ANTIBIOTICS RESISTANCE PROTEIN, NIMA-FAMILY-RELATED PROTEIN-RELATED"/>
    <property type="match status" value="1"/>
</dbReference>
<protein>
    <submittedName>
        <fullName evidence="1">Pyridoxamine 5'-phosphate oxidase family protein</fullName>
    </submittedName>
</protein>
<reference evidence="1 2" key="1">
    <citation type="submission" date="2009-04" db="EMBL/GenBank/DDBJ databases">
        <authorList>
            <person name="Qin X."/>
            <person name="Bachman B."/>
            <person name="Battles P."/>
            <person name="Bell A."/>
            <person name="Bess C."/>
            <person name="Bickham C."/>
            <person name="Chaboub L."/>
            <person name="Chen D."/>
            <person name="Coyle M."/>
            <person name="Deiros D.R."/>
            <person name="Dinh H."/>
            <person name="Forbes L."/>
            <person name="Fowler G."/>
            <person name="Francisco L."/>
            <person name="Fu Q."/>
            <person name="Gubbala S."/>
            <person name="Hale W."/>
            <person name="Han Y."/>
            <person name="Hemphill L."/>
            <person name="Highlander S.K."/>
            <person name="Hirani K."/>
            <person name="Hogues M."/>
            <person name="Jackson L."/>
            <person name="Jakkamsetti A."/>
            <person name="Javaid M."/>
            <person name="Jiang H."/>
            <person name="Korchina V."/>
            <person name="Kovar C."/>
            <person name="Lara F."/>
            <person name="Lee S."/>
            <person name="Mata R."/>
            <person name="Mathew T."/>
            <person name="Moen C."/>
            <person name="Morales K."/>
            <person name="Munidasa M."/>
            <person name="Nazareth L."/>
            <person name="Ngo R."/>
            <person name="Nguyen L."/>
            <person name="Okwuonu G."/>
            <person name="Ongeri F."/>
            <person name="Patil S."/>
            <person name="Petrosino J."/>
            <person name="Pham C."/>
            <person name="Pham P."/>
            <person name="Pu L.-L."/>
            <person name="Puazo M."/>
            <person name="Raj R."/>
            <person name="Reid J."/>
            <person name="Rouhana J."/>
            <person name="Saada N."/>
            <person name="Shang Y."/>
            <person name="Simmons D."/>
            <person name="Thornton R."/>
            <person name="Warren J."/>
            <person name="Weissenberger G."/>
            <person name="Zhang J."/>
            <person name="Zhang L."/>
            <person name="Zhou C."/>
            <person name="Zhu D."/>
            <person name="Muzny D."/>
            <person name="Worley K."/>
            <person name="Gibbs R."/>
        </authorList>
    </citation>
    <scope>NUCLEOTIDE SEQUENCE [LARGE SCALE GENOMIC DNA]</scope>
    <source>
        <strain evidence="1 2">ATCC 43531</strain>
    </source>
</reference>
<evidence type="ECO:0000313" key="2">
    <source>
        <dbReference type="Proteomes" id="UP000005309"/>
    </source>
</evidence>
<dbReference type="InterPro" id="IPR012349">
    <property type="entry name" value="Split_barrel_FMN-bd"/>
</dbReference>
<evidence type="ECO:0000313" key="1">
    <source>
        <dbReference type="EMBL" id="EEQ49262.1"/>
    </source>
</evidence>
<dbReference type="eggNOG" id="COG3467">
    <property type="taxonomic scope" value="Bacteria"/>
</dbReference>
<sequence>MRRKRQELTKEMTEEILHRNTAGVLALAGDEEFPYAVPISYVYDGTHIYFHTAVTGHKVDALQQNPNVSFAVIDRDEIIPEKYTTAYRSVVVFGRIRIVEDDAEKRATARKLALKYAPHNTEEQHTREIDGAWKRFHMLEMTIVHITGKQGKELVGKE</sequence>
<dbReference type="InterPro" id="IPR024747">
    <property type="entry name" value="Pyridox_Oxase-rel"/>
</dbReference>